<reference evidence="2" key="1">
    <citation type="submission" date="2022-09" db="EMBL/GenBank/DDBJ databases">
        <title>Intensive care unit water sources are persistently colonized with multi-drug resistant bacteria and are the site of extensive horizontal gene transfer of antibiotic resistance genes.</title>
        <authorList>
            <person name="Diorio-Toth L."/>
        </authorList>
    </citation>
    <scope>NUCLEOTIDE SEQUENCE</scope>
    <source>
        <strain evidence="2">GD04130</strain>
    </source>
</reference>
<gene>
    <name evidence="2" type="ORF">N7330_12050</name>
</gene>
<dbReference type="CDD" id="cd00077">
    <property type="entry name" value="HDc"/>
    <property type="match status" value="1"/>
</dbReference>
<dbReference type="PROSITE" id="PS51832">
    <property type="entry name" value="HD_GYP"/>
    <property type="match status" value="1"/>
</dbReference>
<name>A0AA42HT27_9BURK</name>
<dbReference type="GO" id="GO:0008081">
    <property type="term" value="F:phosphoric diester hydrolase activity"/>
    <property type="evidence" value="ECO:0007669"/>
    <property type="project" value="UniProtKB-ARBA"/>
</dbReference>
<dbReference type="InterPro" id="IPR006675">
    <property type="entry name" value="HDIG_dom"/>
</dbReference>
<evidence type="ECO:0000313" key="3">
    <source>
        <dbReference type="Proteomes" id="UP001158297"/>
    </source>
</evidence>
<dbReference type="Gene3D" id="1.10.3210.10">
    <property type="entry name" value="Hypothetical protein af1432"/>
    <property type="match status" value="1"/>
</dbReference>
<evidence type="ECO:0000259" key="1">
    <source>
        <dbReference type="PROSITE" id="PS51832"/>
    </source>
</evidence>
<dbReference type="Proteomes" id="UP001158297">
    <property type="component" value="Unassembled WGS sequence"/>
</dbReference>
<dbReference type="Pfam" id="PF13487">
    <property type="entry name" value="HD_5"/>
    <property type="match status" value="1"/>
</dbReference>
<comment type="caution">
    <text evidence="2">The sequence shown here is derived from an EMBL/GenBank/DDBJ whole genome shotgun (WGS) entry which is preliminary data.</text>
</comment>
<dbReference type="PANTHER" id="PTHR43155">
    <property type="entry name" value="CYCLIC DI-GMP PHOSPHODIESTERASE PA4108-RELATED"/>
    <property type="match status" value="1"/>
</dbReference>
<dbReference type="RefSeq" id="WP_279860285.1">
    <property type="nucleotide sequence ID" value="NZ_JAOCFF010000031.1"/>
</dbReference>
<dbReference type="AlphaFoldDB" id="A0AA42HT27"/>
<dbReference type="EMBL" id="JAODZU010000013">
    <property type="protein sequence ID" value="MDH0363779.1"/>
    <property type="molecule type" value="Genomic_DNA"/>
</dbReference>
<proteinExistence type="predicted"/>
<evidence type="ECO:0000313" key="2">
    <source>
        <dbReference type="EMBL" id="MDH0363779.1"/>
    </source>
</evidence>
<organism evidence="2 3">
    <name type="scientific">Comamonas aquatica</name>
    <dbReference type="NCBI Taxonomy" id="225991"/>
    <lineage>
        <taxon>Bacteria</taxon>
        <taxon>Pseudomonadati</taxon>
        <taxon>Pseudomonadota</taxon>
        <taxon>Betaproteobacteria</taxon>
        <taxon>Burkholderiales</taxon>
        <taxon>Comamonadaceae</taxon>
        <taxon>Comamonas</taxon>
    </lineage>
</organism>
<dbReference type="InterPro" id="IPR003607">
    <property type="entry name" value="HD/PDEase_dom"/>
</dbReference>
<dbReference type="PANTHER" id="PTHR43155:SF2">
    <property type="entry name" value="CYCLIC DI-GMP PHOSPHODIESTERASE PA4108"/>
    <property type="match status" value="1"/>
</dbReference>
<dbReference type="InterPro" id="IPR037522">
    <property type="entry name" value="HD_GYP_dom"/>
</dbReference>
<dbReference type="SUPFAM" id="SSF109604">
    <property type="entry name" value="HD-domain/PDEase-like"/>
    <property type="match status" value="1"/>
</dbReference>
<dbReference type="Pfam" id="PF11871">
    <property type="entry name" value="DUF3391"/>
    <property type="match status" value="1"/>
</dbReference>
<sequence length="401" mass="43792">MLKKIPIEHLQIGMYVHDLCGSWLSHAFWRTSFAVDKPEILNKLRTGAVQEVWIDTSRGLDVPDSSPASAPPAALAAFTHDTTPATLGQELQRAAALCAEAHDAVLHMFSEARMGQAVDLNTADTLVSAVCSSVERHPNALISVARLKTADNYTYMHSVAVCGLMVALARKMGMDAAQVRQAGMAGLLHDMGKAHSRLEILNKPGALTDEEFKHMQQHPVKGYVMLQGVVEDEEVLEACLHHHERMDGKGYPHGLSAPNLRPITRMAAICDVYDAITSNRPYKQGWSPGVALQRMAQWCPAHLDAHIFETFVKTIGLYPIGSLVRLHSGLLGVVCAPAENSISTPHVVAFYDIAAQRMLQPAKLLDLNKLPQERIVASEDPAQWPFTNLEALWQKAAASAG</sequence>
<feature type="domain" description="HD-GYP" evidence="1">
    <location>
        <begin position="132"/>
        <end position="327"/>
    </location>
</feature>
<dbReference type="InterPro" id="IPR021812">
    <property type="entry name" value="DUF3391"/>
</dbReference>
<dbReference type="SMART" id="SM00471">
    <property type="entry name" value="HDc"/>
    <property type="match status" value="1"/>
</dbReference>
<accession>A0AA42HT27</accession>
<protein>
    <submittedName>
        <fullName evidence="2">HD-GYP domain-containing protein</fullName>
    </submittedName>
</protein>
<dbReference type="NCBIfam" id="TIGR00277">
    <property type="entry name" value="HDIG"/>
    <property type="match status" value="1"/>
</dbReference>